<evidence type="ECO:0000259" key="2">
    <source>
        <dbReference type="PROSITE" id="PS50887"/>
    </source>
</evidence>
<keyword evidence="1" id="KW-0472">Membrane</keyword>
<feature type="transmembrane region" description="Helical" evidence="1">
    <location>
        <begin position="99"/>
        <end position="118"/>
    </location>
</feature>
<dbReference type="SUPFAM" id="SSF55785">
    <property type="entry name" value="PYP-like sensor domain (PAS domain)"/>
    <property type="match status" value="1"/>
</dbReference>
<dbReference type="PROSITE" id="PS50887">
    <property type="entry name" value="GGDEF"/>
    <property type="match status" value="1"/>
</dbReference>
<name>A0ABT6R0C3_9BACL</name>
<reference evidence="3 4" key="1">
    <citation type="submission" date="2023-04" db="EMBL/GenBank/DDBJ databases">
        <title>Antarctic isolates genomes.</title>
        <authorList>
            <person name="Dimov S.G."/>
        </authorList>
    </citation>
    <scope>NUCLEOTIDE SEQUENCE [LARGE SCALE GENOMIC DNA]</scope>
    <source>
        <strain evidence="3 4">AL19</strain>
    </source>
</reference>
<dbReference type="CDD" id="cd01949">
    <property type="entry name" value="GGDEF"/>
    <property type="match status" value="1"/>
</dbReference>
<feature type="transmembrane region" description="Helical" evidence="1">
    <location>
        <begin position="175"/>
        <end position="195"/>
    </location>
</feature>
<dbReference type="PANTHER" id="PTHR44757:SF2">
    <property type="entry name" value="BIOFILM ARCHITECTURE MAINTENANCE PROTEIN MBAA"/>
    <property type="match status" value="1"/>
</dbReference>
<dbReference type="Pfam" id="PF13188">
    <property type="entry name" value="PAS_8"/>
    <property type="match status" value="1"/>
</dbReference>
<feature type="domain" description="GGDEF" evidence="2">
    <location>
        <begin position="381"/>
        <end position="514"/>
    </location>
</feature>
<dbReference type="InterPro" id="IPR043128">
    <property type="entry name" value="Rev_trsase/Diguanyl_cyclase"/>
</dbReference>
<protein>
    <submittedName>
        <fullName evidence="3">Sensor domain-containing diguanylate cyclase</fullName>
        <ecNumber evidence="3">2.7.7.65</ecNumber>
    </submittedName>
</protein>
<keyword evidence="3" id="KW-0808">Transferase</keyword>
<dbReference type="NCBIfam" id="TIGR00229">
    <property type="entry name" value="sensory_box"/>
    <property type="match status" value="1"/>
</dbReference>
<dbReference type="Gene3D" id="3.30.70.270">
    <property type="match status" value="1"/>
</dbReference>
<dbReference type="InterPro" id="IPR000014">
    <property type="entry name" value="PAS"/>
</dbReference>
<dbReference type="InterPro" id="IPR029787">
    <property type="entry name" value="Nucleotide_cyclase"/>
</dbReference>
<keyword evidence="1" id="KW-1133">Transmembrane helix</keyword>
<dbReference type="InterPro" id="IPR035965">
    <property type="entry name" value="PAS-like_dom_sf"/>
</dbReference>
<evidence type="ECO:0000313" key="4">
    <source>
        <dbReference type="Proteomes" id="UP001243286"/>
    </source>
</evidence>
<dbReference type="CDD" id="cd00130">
    <property type="entry name" value="PAS"/>
    <property type="match status" value="1"/>
</dbReference>
<dbReference type="Pfam" id="PF00990">
    <property type="entry name" value="GGDEF"/>
    <property type="match status" value="1"/>
</dbReference>
<dbReference type="Proteomes" id="UP001243286">
    <property type="component" value="Unassembled WGS sequence"/>
</dbReference>
<accession>A0ABT6R0C3</accession>
<keyword evidence="3" id="KW-0548">Nucleotidyltransferase</keyword>
<dbReference type="EMBL" id="JASBQV010000005">
    <property type="protein sequence ID" value="MDI3234384.1"/>
    <property type="molecule type" value="Genomic_DNA"/>
</dbReference>
<feature type="transmembrane region" description="Helical" evidence="1">
    <location>
        <begin position="37"/>
        <end position="54"/>
    </location>
</feature>
<keyword evidence="4" id="KW-1185">Reference proteome</keyword>
<dbReference type="RefSeq" id="WP_282355129.1">
    <property type="nucleotide sequence ID" value="NZ_JASBQV010000005.1"/>
</dbReference>
<comment type="caution">
    <text evidence="3">The sequence shown here is derived from an EMBL/GenBank/DDBJ whole genome shotgun (WGS) entry which is preliminary data.</text>
</comment>
<dbReference type="Gene3D" id="3.30.450.20">
    <property type="entry name" value="PAS domain"/>
    <property type="match status" value="1"/>
</dbReference>
<feature type="transmembrane region" description="Helical" evidence="1">
    <location>
        <begin position="207"/>
        <end position="225"/>
    </location>
</feature>
<gene>
    <name evidence="3" type="ORF">QK289_05150</name>
</gene>
<dbReference type="PANTHER" id="PTHR44757">
    <property type="entry name" value="DIGUANYLATE CYCLASE DGCP"/>
    <property type="match status" value="1"/>
</dbReference>
<dbReference type="SMART" id="SM00091">
    <property type="entry name" value="PAS"/>
    <property type="match status" value="1"/>
</dbReference>
<organism evidence="3 4">
    <name type="scientific">Exiguobacterium antarcticum</name>
    <dbReference type="NCBI Taxonomy" id="132920"/>
    <lineage>
        <taxon>Bacteria</taxon>
        <taxon>Bacillati</taxon>
        <taxon>Bacillota</taxon>
        <taxon>Bacilli</taxon>
        <taxon>Bacillales</taxon>
        <taxon>Bacillales Family XII. Incertae Sedis</taxon>
        <taxon>Exiguobacterium</taxon>
    </lineage>
</organism>
<proteinExistence type="predicted"/>
<dbReference type="InterPro" id="IPR052155">
    <property type="entry name" value="Biofilm_reg_signaling"/>
</dbReference>
<evidence type="ECO:0000313" key="3">
    <source>
        <dbReference type="EMBL" id="MDI3234384.1"/>
    </source>
</evidence>
<dbReference type="SMART" id="SM00267">
    <property type="entry name" value="GGDEF"/>
    <property type="match status" value="1"/>
</dbReference>
<evidence type="ECO:0000256" key="1">
    <source>
        <dbReference type="SAM" id="Phobius"/>
    </source>
</evidence>
<feature type="transmembrane region" description="Helical" evidence="1">
    <location>
        <begin position="66"/>
        <end position="87"/>
    </location>
</feature>
<feature type="transmembrane region" description="Helical" evidence="1">
    <location>
        <begin position="6"/>
        <end position="25"/>
    </location>
</feature>
<dbReference type="EC" id="2.7.7.65" evidence="3"/>
<dbReference type="InterPro" id="IPR000160">
    <property type="entry name" value="GGDEF_dom"/>
</dbReference>
<sequence length="527" mass="61265">MRSLFLYAAVYLIPTFIMFYMAVDIFLRNPRRSQHRLLSLFTFAYGMLFLGEFFRNTAPVSMSPAFVTYWFGNAGLLVFSTSLHFIFRISNLWKKMPRLLYPGIFYLPMVIVLFTYVFQTNVINSQQFNQIGLFIYPEFNTSYLITMTFGNVFHVLVIVLLVYARTQLRDARRGIINVLLGVALIVLAWDIIFGYNSFYGVMPPYAYIYGGLFWAAALTIAMRRFDYLASYQKRFATLYDLNPSAILLLDRHGRIESANPAAFTLLKEQNLLGHPFADYLPEKKQQDWTAHYEVHFQSQRKFNEYETKVVTREQQERYVVMDADFVFIEQELHGMLLIRDIQSFKEAEQTIRFFAYHDPLTKIANRRSFYEKAGQEILERDSITIVVVDLDGFKGINDTYGHQIGDAFLIHLARLLEQEVESLGFAARVGGDEFFVLLYDQTPDQLHRFTTSLLTTFQNNPFVLAEELIEIRTSIGLSYSPDHGISLDTLIHHADQAMYHIKYNGKNGYRIHDTLDPVQRPYEGGTR</sequence>
<feature type="transmembrane region" description="Helical" evidence="1">
    <location>
        <begin position="143"/>
        <end position="163"/>
    </location>
</feature>
<dbReference type="NCBIfam" id="TIGR00254">
    <property type="entry name" value="GGDEF"/>
    <property type="match status" value="1"/>
</dbReference>
<dbReference type="SUPFAM" id="SSF55073">
    <property type="entry name" value="Nucleotide cyclase"/>
    <property type="match status" value="1"/>
</dbReference>
<dbReference type="GO" id="GO:0052621">
    <property type="term" value="F:diguanylate cyclase activity"/>
    <property type="evidence" value="ECO:0007669"/>
    <property type="project" value="UniProtKB-EC"/>
</dbReference>
<keyword evidence="1" id="KW-0812">Transmembrane</keyword>